<accession>A0A386ZHH8</accession>
<reference evidence="1 2" key="1">
    <citation type="submission" date="2018-09" db="EMBL/GenBank/DDBJ databases">
        <title>Nocardia yunnanensis sp. nov., an actinomycete isolated from a soil sample.</title>
        <authorList>
            <person name="Zhang J."/>
        </authorList>
    </citation>
    <scope>NUCLEOTIDE SEQUENCE [LARGE SCALE GENOMIC DNA]</scope>
    <source>
        <strain evidence="1 2">CFHS0054</strain>
    </source>
</reference>
<name>A0A386ZHH8_9NOCA</name>
<dbReference type="InterPro" id="IPR008930">
    <property type="entry name" value="Terpenoid_cyclase/PrenylTrfase"/>
</dbReference>
<evidence type="ECO:0000313" key="2">
    <source>
        <dbReference type="Proteomes" id="UP000267164"/>
    </source>
</evidence>
<gene>
    <name evidence="1" type="ORF">D7D52_27765</name>
</gene>
<dbReference type="SUPFAM" id="SSF48239">
    <property type="entry name" value="Terpenoid cyclases/Protein prenyltransferases"/>
    <property type="match status" value="1"/>
</dbReference>
<evidence type="ECO:0008006" key="3">
    <source>
        <dbReference type="Google" id="ProtNLM"/>
    </source>
</evidence>
<dbReference type="Proteomes" id="UP000267164">
    <property type="component" value="Chromosome"/>
</dbReference>
<protein>
    <recommendedName>
        <fullName evidence="3">Prenyltransferase</fullName>
    </recommendedName>
</protein>
<sequence length="308" mass="33966">MVSDLFKTWAGELFNVGAVKTLSEQAVDRAENYIASNARVLERHRFATLFRVGDPAMVVAALRPYRNADGGFGQALEPDGRMPGSQPAAIAAAFGFLDEVGRLGGELVRGACDHLSAICAEDGGLPFVHPNAEGYPRAPWWQIPQRYEGSLISTGSIARLLHKNEIDHPWLEPATDFCWRTIENLSAANTYETMGAIAFLDNVTDRDRARTAAERLGKIVRAQAMGADSDESYAPWDFVTNPDSLARGWFTDEELESSLDVLVDSQQQDGSWPVRWPAWTPVTAFEWGGWVTIDAMKILVNHGRRGSE</sequence>
<proteinExistence type="predicted"/>
<dbReference type="OrthoDB" id="3286086at2"/>
<dbReference type="KEGG" id="nyu:D7D52_27765"/>
<evidence type="ECO:0000313" key="1">
    <source>
        <dbReference type="EMBL" id="AYF76971.1"/>
    </source>
</evidence>
<dbReference type="EMBL" id="CP032568">
    <property type="protein sequence ID" value="AYF76971.1"/>
    <property type="molecule type" value="Genomic_DNA"/>
</dbReference>
<dbReference type="AlphaFoldDB" id="A0A386ZHH8"/>
<organism evidence="1 2">
    <name type="scientific">Nocardia yunnanensis</name>
    <dbReference type="NCBI Taxonomy" id="2382165"/>
    <lineage>
        <taxon>Bacteria</taxon>
        <taxon>Bacillati</taxon>
        <taxon>Actinomycetota</taxon>
        <taxon>Actinomycetes</taxon>
        <taxon>Mycobacteriales</taxon>
        <taxon>Nocardiaceae</taxon>
        <taxon>Nocardia</taxon>
    </lineage>
</organism>
<keyword evidence="2" id="KW-1185">Reference proteome</keyword>